<dbReference type="EMBL" id="LVHG01000032">
    <property type="protein sequence ID" value="OAK65658.1"/>
    <property type="molecule type" value="Genomic_DNA"/>
</dbReference>
<dbReference type="AlphaFoldDB" id="A0AA91DQJ2"/>
<dbReference type="PANTHER" id="PTHR11161">
    <property type="entry name" value="O-ACYLTRANSFERASE"/>
    <property type="match status" value="1"/>
</dbReference>
<feature type="transmembrane region" description="Helical" evidence="1">
    <location>
        <begin position="255"/>
        <end position="273"/>
    </location>
</feature>
<keyword evidence="1" id="KW-0472">Membrane</keyword>
<keyword evidence="3" id="KW-0808">Transferase</keyword>
<feature type="domain" description="Acyltransferase 3" evidence="2">
    <location>
        <begin position="4"/>
        <end position="336"/>
    </location>
</feature>
<feature type="transmembrane region" description="Helical" evidence="1">
    <location>
        <begin position="353"/>
        <end position="369"/>
    </location>
</feature>
<dbReference type="GO" id="GO:0016747">
    <property type="term" value="F:acyltransferase activity, transferring groups other than amino-acyl groups"/>
    <property type="evidence" value="ECO:0007669"/>
    <property type="project" value="InterPro"/>
</dbReference>
<keyword evidence="3" id="KW-0012">Acyltransferase</keyword>
<keyword evidence="1" id="KW-0812">Transmembrane</keyword>
<evidence type="ECO:0000313" key="4">
    <source>
        <dbReference type="Proteomes" id="UP000077852"/>
    </source>
</evidence>
<name>A0AA91DQJ2_VARPD</name>
<feature type="transmembrane region" description="Helical" evidence="1">
    <location>
        <begin position="86"/>
        <end position="108"/>
    </location>
</feature>
<comment type="caution">
    <text evidence="3">The sequence shown here is derived from an EMBL/GenBank/DDBJ whole genome shotgun (WGS) entry which is preliminary data.</text>
</comment>
<sequence>MPLLDAAKGIACAVIVGHHLSRYGPMPAGAYALAPDFFAWLSNEGRLAVQVFLVIAGFLAAASLAPDGMLRVDRPVARILQRYGRLVMPYLAALTVCVLVAAVVRPWLDEEVVPAAPTFGQLVAHGLLLQDLLGYESLSTGVWYVAIDFQLFALALALVGLPTLLQRPAGAVHASLSARWLPVALVLGLAVASLALFNRNAGLDDTAFYFFGTYGLGMLVFWIGRATRFSTWQGAVALLALVGAGALAIDWRSRIATALVTALLIAVAQRRHWLSPAHWPALAVPLQRLGRMSYSLFLIHFPVLLAMNAAVANAGPHGAWFDAAGLVATFALSIAAAALLYRWVESRPASWRGVFMLFAALLVSGIAVSY</sequence>
<keyword evidence="1" id="KW-1133">Transmembrane helix</keyword>
<accession>A0AA91DQJ2</accession>
<dbReference type="Proteomes" id="UP000077852">
    <property type="component" value="Unassembled WGS sequence"/>
</dbReference>
<evidence type="ECO:0000259" key="2">
    <source>
        <dbReference type="Pfam" id="PF01757"/>
    </source>
</evidence>
<feature type="transmembrane region" description="Helical" evidence="1">
    <location>
        <begin position="177"/>
        <end position="195"/>
    </location>
</feature>
<dbReference type="PANTHER" id="PTHR11161:SF68">
    <property type="entry name" value="NOSE RESISTANT-TO-FLUOXETINE PROTEIN N-TERMINAL DOMAIN-CONTAINING PROTEIN"/>
    <property type="match status" value="1"/>
</dbReference>
<gene>
    <name evidence="3" type="ORF">A3K87_10730</name>
</gene>
<proteinExistence type="predicted"/>
<organism evidence="3 4">
    <name type="scientific">Variovorax paradoxus</name>
    <dbReference type="NCBI Taxonomy" id="34073"/>
    <lineage>
        <taxon>Bacteria</taxon>
        <taxon>Pseudomonadati</taxon>
        <taxon>Pseudomonadota</taxon>
        <taxon>Betaproteobacteria</taxon>
        <taxon>Burkholderiales</taxon>
        <taxon>Comamonadaceae</taxon>
        <taxon>Variovorax</taxon>
    </lineage>
</organism>
<dbReference type="Pfam" id="PF01757">
    <property type="entry name" value="Acyl_transf_3"/>
    <property type="match status" value="1"/>
</dbReference>
<dbReference type="InterPro" id="IPR002656">
    <property type="entry name" value="Acyl_transf_3_dom"/>
</dbReference>
<reference evidence="3 4" key="1">
    <citation type="submission" date="2016-03" db="EMBL/GenBank/DDBJ databases">
        <title>Genome sequence of Variovorax paradoxus KB5.</title>
        <authorList>
            <person name="Jeong H."/>
            <person name="Hong C.E."/>
            <person name="Jo S.H."/>
            <person name="Park J.M."/>
        </authorList>
    </citation>
    <scope>NUCLEOTIDE SEQUENCE [LARGE SCALE GENOMIC DNA]</scope>
    <source>
        <strain evidence="3 4">KB5</strain>
    </source>
</reference>
<feature type="transmembrane region" description="Helical" evidence="1">
    <location>
        <begin position="142"/>
        <end position="165"/>
    </location>
</feature>
<feature type="transmembrane region" description="Helical" evidence="1">
    <location>
        <begin position="320"/>
        <end position="341"/>
    </location>
</feature>
<evidence type="ECO:0000313" key="3">
    <source>
        <dbReference type="EMBL" id="OAK65658.1"/>
    </source>
</evidence>
<feature type="transmembrane region" description="Helical" evidence="1">
    <location>
        <begin position="207"/>
        <end position="224"/>
    </location>
</feature>
<feature type="transmembrane region" description="Helical" evidence="1">
    <location>
        <begin position="231"/>
        <end position="249"/>
    </location>
</feature>
<evidence type="ECO:0000256" key="1">
    <source>
        <dbReference type="SAM" id="Phobius"/>
    </source>
</evidence>
<protein>
    <submittedName>
        <fullName evidence="3">Acyltransferase</fullName>
    </submittedName>
</protein>
<feature type="transmembrane region" description="Helical" evidence="1">
    <location>
        <begin position="294"/>
        <end position="314"/>
    </location>
</feature>
<dbReference type="InterPro" id="IPR052728">
    <property type="entry name" value="O2_lipid_transport_reg"/>
</dbReference>
<dbReference type="RefSeq" id="WP_081267005.1">
    <property type="nucleotide sequence ID" value="NZ_LVHG01000032.1"/>
</dbReference>
<feature type="transmembrane region" description="Helical" evidence="1">
    <location>
        <begin position="47"/>
        <end position="65"/>
    </location>
</feature>